<gene>
    <name evidence="2" type="ORF">SanaruYs_24250</name>
</gene>
<proteinExistence type="predicted"/>
<evidence type="ECO:0000313" key="2">
    <source>
        <dbReference type="EMBL" id="GCC52189.1"/>
    </source>
</evidence>
<evidence type="ECO:0000256" key="1">
    <source>
        <dbReference type="SAM" id="SignalP"/>
    </source>
</evidence>
<keyword evidence="3" id="KW-1185">Reference proteome</keyword>
<protein>
    <submittedName>
        <fullName evidence="2">DUF3575 domain-containing protein</fullName>
    </submittedName>
</protein>
<organism evidence="2 3">
    <name type="scientific">Chryseotalea sanaruensis</name>
    <dbReference type="NCBI Taxonomy" id="2482724"/>
    <lineage>
        <taxon>Bacteria</taxon>
        <taxon>Pseudomonadati</taxon>
        <taxon>Bacteroidota</taxon>
        <taxon>Cytophagia</taxon>
        <taxon>Cytophagales</taxon>
        <taxon>Chryseotaleaceae</taxon>
        <taxon>Chryseotalea</taxon>
    </lineage>
</organism>
<dbReference type="Pfam" id="PF12099">
    <property type="entry name" value="DUF3575"/>
    <property type="match status" value="1"/>
</dbReference>
<comment type="caution">
    <text evidence="2">The sequence shown here is derived from an EMBL/GenBank/DDBJ whole genome shotgun (WGS) entry which is preliminary data.</text>
</comment>
<dbReference type="Proteomes" id="UP000288227">
    <property type="component" value="Unassembled WGS sequence"/>
</dbReference>
<feature type="chain" id="PRO_5019383961" evidence="1">
    <location>
        <begin position="23"/>
        <end position="178"/>
    </location>
</feature>
<dbReference type="OrthoDB" id="1118958at2"/>
<feature type="signal peptide" evidence="1">
    <location>
        <begin position="1"/>
        <end position="22"/>
    </location>
</feature>
<keyword evidence="1" id="KW-0732">Signal</keyword>
<dbReference type="InterPro" id="IPR021958">
    <property type="entry name" value="DUF3575"/>
</dbReference>
<sequence>MKKRFALPVLLSLFLIPTLMSAQENTFKINILSPIFKTLNLQYEHKIKENSSVQLGFFYTGYSVGETSFSGFGITPEYRFYLSSTEAPQGVYVAPFLRYQSFNLSEESTDSEATFTTIGGGAIIGKQWIFKEKVVLDLFIGPAYNSGSVDVKSGTDSFDVGTFDGFGLRTGFCLGIAF</sequence>
<dbReference type="RefSeq" id="WP_127122834.1">
    <property type="nucleotide sequence ID" value="NZ_BHXQ01000004.1"/>
</dbReference>
<dbReference type="AlphaFoldDB" id="A0A401UBC7"/>
<evidence type="ECO:0000313" key="3">
    <source>
        <dbReference type="Proteomes" id="UP000288227"/>
    </source>
</evidence>
<name>A0A401UBC7_9BACT</name>
<dbReference type="EMBL" id="BHXQ01000004">
    <property type="protein sequence ID" value="GCC52189.1"/>
    <property type="molecule type" value="Genomic_DNA"/>
</dbReference>
<reference evidence="2 3" key="1">
    <citation type="submission" date="2018-11" db="EMBL/GenBank/DDBJ databases">
        <title>Chryseotalea sanarue gen. nov., sp., nov., a member of the family Cytophagaceae, isolated from a brackish lake in Hamamatsu Japan.</title>
        <authorList>
            <person name="Maejima Y."/>
            <person name="Iino T."/>
            <person name="Muraguchi Y."/>
            <person name="Fukuda K."/>
            <person name="Ohkuma M."/>
            <person name="Moriuchi R."/>
            <person name="Dohra H."/>
            <person name="Kimbara K."/>
            <person name="Shintani M."/>
        </authorList>
    </citation>
    <scope>NUCLEOTIDE SEQUENCE [LARGE SCALE GENOMIC DNA]</scope>
    <source>
        <strain evidence="2 3">Ys</strain>
    </source>
</reference>
<accession>A0A401UBC7</accession>